<evidence type="ECO:0000256" key="8">
    <source>
        <dbReference type="ARBA" id="ARBA00023136"/>
    </source>
</evidence>
<feature type="transmembrane region" description="Helical" evidence="13">
    <location>
        <begin position="317"/>
        <end position="336"/>
    </location>
</feature>
<dbReference type="PANTHER" id="PTHR10408:SF7">
    <property type="entry name" value="DIACYLGLYCEROL O-ACYLTRANSFERASE 1"/>
    <property type="match status" value="1"/>
</dbReference>
<evidence type="ECO:0000256" key="12">
    <source>
        <dbReference type="SAM" id="MobiDB-lite"/>
    </source>
</evidence>
<feature type="transmembrane region" description="Helical" evidence="13">
    <location>
        <begin position="438"/>
        <end position="455"/>
    </location>
</feature>
<dbReference type="GeneID" id="90036086"/>
<protein>
    <recommendedName>
        <fullName evidence="11">O-acyltransferase</fullName>
    </recommendedName>
</protein>
<dbReference type="EMBL" id="JBBJBU010000016">
    <property type="protein sequence ID" value="KAK7202594.1"/>
    <property type="molecule type" value="Genomic_DNA"/>
</dbReference>
<feature type="region of interest" description="Disordered" evidence="12">
    <location>
        <begin position="1"/>
        <end position="58"/>
    </location>
</feature>
<feature type="transmembrane region" description="Helical" evidence="13">
    <location>
        <begin position="204"/>
        <end position="226"/>
    </location>
</feature>
<keyword evidence="4 11" id="KW-0808">Transferase</keyword>
<comment type="similarity">
    <text evidence="3 11">Belongs to the membrane-bound acyltransferase family. Sterol o-acyltransferase subfamily.</text>
</comment>
<dbReference type="RefSeq" id="XP_064765627.1">
    <property type="nucleotide sequence ID" value="XM_064910574.1"/>
</dbReference>
<dbReference type="PANTHER" id="PTHR10408">
    <property type="entry name" value="STEROL O-ACYLTRANSFERASE"/>
    <property type="match status" value="1"/>
</dbReference>
<evidence type="ECO:0000256" key="3">
    <source>
        <dbReference type="ARBA" id="ARBA00009010"/>
    </source>
</evidence>
<keyword evidence="8 11" id="KW-0472">Membrane</keyword>
<keyword evidence="6 11" id="KW-0256">Endoplasmic reticulum</keyword>
<feature type="transmembrane region" description="Helical" evidence="13">
    <location>
        <begin position="461"/>
        <end position="480"/>
    </location>
</feature>
<evidence type="ECO:0000256" key="10">
    <source>
        <dbReference type="ARBA" id="ARBA00023568"/>
    </source>
</evidence>
<feature type="compositionally biased region" description="Polar residues" evidence="12">
    <location>
        <begin position="1"/>
        <end position="19"/>
    </location>
</feature>
<evidence type="ECO:0000256" key="9">
    <source>
        <dbReference type="ARBA" id="ARBA00023315"/>
    </source>
</evidence>
<comment type="subcellular location">
    <subcellularLocation>
        <location evidence="1 11">Endoplasmic reticulum membrane</location>
        <topology evidence="1 11">Multi-pass membrane protein</topology>
    </subcellularLocation>
</comment>
<feature type="transmembrane region" description="Helical" evidence="13">
    <location>
        <begin position="361"/>
        <end position="385"/>
    </location>
</feature>
<evidence type="ECO:0000256" key="5">
    <source>
        <dbReference type="ARBA" id="ARBA00022692"/>
    </source>
</evidence>
<evidence type="ECO:0000313" key="15">
    <source>
        <dbReference type="Proteomes" id="UP001498771"/>
    </source>
</evidence>
<sequence length="533" mass="60142">MPTSVTSTSIDAIGSSGNITKRKPIVLDRRPSSSNADQTPQSSSPSPPSSSPVEKEQEQPKFNHIYPIHSASKGSILSRESTTPAPSFVGLKNLAMIVLVVSNLRLMIENYAKYGVLLSYLHLGVSKSDLIWTLRLTALIPLHLFVALVIERLVAIPTMKYVAYFNAKQKEVSDKGSSISLSSRANIANSLALLRPKPKHLWRLIVFLHSVNVLGCLWFTTVMVYTKIDNPMMGTACETHAIIVCLKVASFSLTNRDLRESLLLASPAVPELYSSKQYPKNLSVGNLSYFWWAPTLVYQPVYPRSPSFRPLFFIKRIIEVISCTLLILFLSAQYAVPTLENSLQHIHNLELFGILERLFKLASISMAIWLIGFFCVFQSGLNALAEVMRFGDREFYDDWWNSRSVGEYWRLWNKPVTNYFRRHIYVPLVRRGWKPTTASVMVFFVSAVLHEILVGVPTHNIIGVAFVLMLLQIPLVMFTVPLEKINRPWAGTLGNCVFWLSFFIGQPSAVLIYYFSWSVDHGRTVGDEKFALD</sequence>
<evidence type="ECO:0000256" key="13">
    <source>
        <dbReference type="SAM" id="Phobius"/>
    </source>
</evidence>
<keyword evidence="7 13" id="KW-1133">Transmembrane helix</keyword>
<comment type="caution">
    <text evidence="14">The sequence shown here is derived from an EMBL/GenBank/DDBJ whole genome shotgun (WGS) entry which is preliminary data.</text>
</comment>
<dbReference type="InterPro" id="IPR014371">
    <property type="entry name" value="Oat_ACAT_DAG_ARE"/>
</dbReference>
<organism evidence="14 15">
    <name type="scientific">Myxozyma melibiosi</name>
    <dbReference type="NCBI Taxonomy" id="54550"/>
    <lineage>
        <taxon>Eukaryota</taxon>
        <taxon>Fungi</taxon>
        <taxon>Dikarya</taxon>
        <taxon>Ascomycota</taxon>
        <taxon>Saccharomycotina</taxon>
        <taxon>Lipomycetes</taxon>
        <taxon>Lipomycetales</taxon>
        <taxon>Lipomycetaceae</taxon>
        <taxon>Myxozyma</taxon>
    </lineage>
</organism>
<comment type="function">
    <text evidence="10">Sterol O-acyltransferase that catalyzes the formation of stery esters.</text>
</comment>
<evidence type="ECO:0000256" key="2">
    <source>
        <dbReference type="ARBA" id="ARBA00005189"/>
    </source>
</evidence>
<evidence type="ECO:0000256" key="4">
    <source>
        <dbReference type="ARBA" id="ARBA00022679"/>
    </source>
</evidence>
<proteinExistence type="inferred from homology"/>
<evidence type="ECO:0000256" key="1">
    <source>
        <dbReference type="ARBA" id="ARBA00004477"/>
    </source>
</evidence>
<dbReference type="Pfam" id="PF03062">
    <property type="entry name" value="MBOAT"/>
    <property type="match status" value="1"/>
</dbReference>
<accession>A0ABR1EYB1</accession>
<evidence type="ECO:0000256" key="6">
    <source>
        <dbReference type="ARBA" id="ARBA00022824"/>
    </source>
</evidence>
<feature type="transmembrane region" description="Helical" evidence="13">
    <location>
        <begin position="130"/>
        <end position="150"/>
    </location>
</feature>
<comment type="pathway">
    <text evidence="2">Lipid metabolism.</text>
</comment>
<dbReference type="Proteomes" id="UP001498771">
    <property type="component" value="Unassembled WGS sequence"/>
</dbReference>
<gene>
    <name evidence="14" type="ORF">BZA70DRAFT_242690</name>
</gene>
<name>A0ABR1EYB1_9ASCO</name>
<keyword evidence="15" id="KW-1185">Reference proteome</keyword>
<keyword evidence="9 11" id="KW-0012">Acyltransferase</keyword>
<reference evidence="14 15" key="1">
    <citation type="submission" date="2024-03" db="EMBL/GenBank/DDBJ databases">
        <title>Genome-scale model development and genomic sequencing of the oleaginous clade Lipomyces.</title>
        <authorList>
            <consortium name="Lawrence Berkeley National Laboratory"/>
            <person name="Czajka J.J."/>
            <person name="Han Y."/>
            <person name="Kim J."/>
            <person name="Mondo S.J."/>
            <person name="Hofstad B.A."/>
            <person name="Robles A."/>
            <person name="Haridas S."/>
            <person name="Riley R."/>
            <person name="LaButti K."/>
            <person name="Pangilinan J."/>
            <person name="Andreopoulos W."/>
            <person name="Lipzen A."/>
            <person name="Yan J."/>
            <person name="Wang M."/>
            <person name="Ng V."/>
            <person name="Grigoriev I.V."/>
            <person name="Spatafora J.W."/>
            <person name="Magnuson J.K."/>
            <person name="Baker S.E."/>
            <person name="Pomraning K.R."/>
        </authorList>
    </citation>
    <scope>NUCLEOTIDE SEQUENCE [LARGE SCALE GENOMIC DNA]</scope>
    <source>
        <strain evidence="14 15">Phaff 52-87</strain>
    </source>
</reference>
<evidence type="ECO:0000256" key="11">
    <source>
        <dbReference type="PIRNR" id="PIRNR000439"/>
    </source>
</evidence>
<dbReference type="InterPro" id="IPR004299">
    <property type="entry name" value="MBOAT_fam"/>
</dbReference>
<feature type="transmembrane region" description="Helical" evidence="13">
    <location>
        <begin position="492"/>
        <end position="515"/>
    </location>
</feature>
<evidence type="ECO:0000256" key="7">
    <source>
        <dbReference type="ARBA" id="ARBA00022989"/>
    </source>
</evidence>
<evidence type="ECO:0000313" key="14">
    <source>
        <dbReference type="EMBL" id="KAK7202594.1"/>
    </source>
</evidence>
<keyword evidence="5 13" id="KW-0812">Transmembrane</keyword>
<dbReference type="PIRSF" id="PIRSF000439">
    <property type="entry name" value="Oat_ACAT_DAG_ARE"/>
    <property type="match status" value="1"/>
</dbReference>
<feature type="compositionally biased region" description="Polar residues" evidence="12">
    <location>
        <begin position="32"/>
        <end position="41"/>
    </location>
</feature>